<dbReference type="SUPFAM" id="SSF47090">
    <property type="entry name" value="PGBD-like"/>
    <property type="match status" value="2"/>
</dbReference>
<feature type="region of interest" description="Disordered" evidence="1">
    <location>
        <begin position="1"/>
        <end position="27"/>
    </location>
</feature>
<dbReference type="EMBL" id="AUZM01000038">
    <property type="protein sequence ID" value="ERT06304.1"/>
    <property type="molecule type" value="Genomic_DNA"/>
</dbReference>
<protein>
    <submittedName>
        <fullName evidence="3">Putative peptidoglycan binding domain protein</fullName>
    </submittedName>
</protein>
<organism evidence="3 4">
    <name type="scientific">Lyngbya aestuarii BL J</name>
    <dbReference type="NCBI Taxonomy" id="1348334"/>
    <lineage>
        <taxon>Bacteria</taxon>
        <taxon>Bacillati</taxon>
        <taxon>Cyanobacteriota</taxon>
        <taxon>Cyanophyceae</taxon>
        <taxon>Oscillatoriophycideae</taxon>
        <taxon>Oscillatoriales</taxon>
        <taxon>Microcoleaceae</taxon>
        <taxon>Lyngbya</taxon>
    </lineage>
</organism>
<feature type="domain" description="Peptidoglycan binding-like" evidence="2">
    <location>
        <begin position="50"/>
        <end position="105"/>
    </location>
</feature>
<accession>U7QEE4</accession>
<evidence type="ECO:0000313" key="3">
    <source>
        <dbReference type="EMBL" id="ERT06304.1"/>
    </source>
</evidence>
<dbReference type="AlphaFoldDB" id="U7QEE4"/>
<dbReference type="InterPro" id="IPR036365">
    <property type="entry name" value="PGBD-like_sf"/>
</dbReference>
<evidence type="ECO:0000256" key="1">
    <source>
        <dbReference type="SAM" id="MobiDB-lite"/>
    </source>
</evidence>
<dbReference type="Pfam" id="PF01471">
    <property type="entry name" value="PG_binding_1"/>
    <property type="match status" value="2"/>
</dbReference>
<keyword evidence="4" id="KW-1185">Reference proteome</keyword>
<sequence>MSAMTNIETNGKSTVHTATTPASTSVQSGQSGAILSQGIDLPVLSLGVAGEAVRFAQQRLMAYGYRIGFNGQYGPQMKAAIEHFQAYYGGLVVDGVLGENTWRLLCDEDLPRLGWTFYSPLKNTKYPYNVNMPELNQGHIGDAVECLQLRLYTQGFSLFIDGDFGLRTQEAVEIFQRREGLKVDGIVGEKTWRKLGE</sequence>
<evidence type="ECO:0000259" key="2">
    <source>
        <dbReference type="Pfam" id="PF01471"/>
    </source>
</evidence>
<proteinExistence type="predicted"/>
<gene>
    <name evidence="3" type="ORF">M595_3734</name>
</gene>
<dbReference type="RefSeq" id="WP_023067408.1">
    <property type="nucleotide sequence ID" value="NZ_AUZM01000038.1"/>
</dbReference>
<dbReference type="Proteomes" id="UP000017127">
    <property type="component" value="Unassembled WGS sequence"/>
</dbReference>
<dbReference type="OrthoDB" id="511527at2"/>
<reference evidence="3 4" key="1">
    <citation type="journal article" date="2013" name="Front. Microbiol.">
        <title>Comparative genomic analyses of the cyanobacterium, Lyngbya aestuarii BL J, a powerful hydrogen producer.</title>
        <authorList>
            <person name="Kothari A."/>
            <person name="Vaughn M."/>
            <person name="Garcia-Pichel F."/>
        </authorList>
    </citation>
    <scope>NUCLEOTIDE SEQUENCE [LARGE SCALE GENOMIC DNA]</scope>
    <source>
        <strain evidence="3 4">BL J</strain>
    </source>
</reference>
<dbReference type="Gene3D" id="1.10.101.10">
    <property type="entry name" value="PGBD-like superfamily/PGBD"/>
    <property type="match status" value="2"/>
</dbReference>
<feature type="domain" description="Peptidoglycan binding-like" evidence="2">
    <location>
        <begin position="141"/>
        <end position="195"/>
    </location>
</feature>
<dbReference type="InterPro" id="IPR002477">
    <property type="entry name" value="Peptidoglycan-bd-like"/>
</dbReference>
<name>U7QEE4_9CYAN</name>
<evidence type="ECO:0000313" key="4">
    <source>
        <dbReference type="Proteomes" id="UP000017127"/>
    </source>
</evidence>
<comment type="caution">
    <text evidence="3">The sequence shown here is derived from an EMBL/GenBank/DDBJ whole genome shotgun (WGS) entry which is preliminary data.</text>
</comment>
<dbReference type="InterPro" id="IPR036366">
    <property type="entry name" value="PGBDSf"/>
</dbReference>